<proteinExistence type="predicted"/>
<gene>
    <name evidence="1" type="ORF">UCMB321_0975</name>
</gene>
<dbReference type="Proteomes" id="UP000031535">
    <property type="component" value="Unassembled WGS sequence"/>
</dbReference>
<keyword evidence="2" id="KW-1185">Reference proteome</keyword>
<dbReference type="EMBL" id="JXDG01000009">
    <property type="protein sequence ID" value="KIH85336.1"/>
    <property type="molecule type" value="Genomic_DNA"/>
</dbReference>
<dbReference type="PATRIC" id="fig|226910.6.peg.968"/>
<sequence length="38" mass="4279">MKIVQQRDSIWLTQTPDPAQDVIIFCTPDVSAWLSGMS</sequence>
<protein>
    <submittedName>
        <fullName evidence="1">Uncharacterized protein</fullName>
    </submittedName>
</protein>
<accession>A0A0C2I813</accession>
<reference evidence="1 2" key="1">
    <citation type="submission" date="2015-01" db="EMBL/GenBank/DDBJ databases">
        <title>Complete genome of Pseudomonas batumici UCM B-321 producer of the batumin antibiotic with strong antistaphilococcal and potential anticancer activity.</title>
        <authorList>
            <person name="Klochko V.V."/>
            <person name="Zelena L.B."/>
            <person name="Elena K.A."/>
            <person name="Reva O.N."/>
        </authorList>
    </citation>
    <scope>NUCLEOTIDE SEQUENCE [LARGE SCALE GENOMIC DNA]</scope>
    <source>
        <strain evidence="1 2">UCM B-321</strain>
    </source>
</reference>
<comment type="caution">
    <text evidence="1">The sequence shown here is derived from an EMBL/GenBank/DDBJ whole genome shotgun (WGS) entry which is preliminary data.</text>
</comment>
<evidence type="ECO:0000313" key="2">
    <source>
        <dbReference type="Proteomes" id="UP000031535"/>
    </source>
</evidence>
<name>A0A0C2I813_9PSED</name>
<dbReference type="AlphaFoldDB" id="A0A0C2I813"/>
<evidence type="ECO:0000313" key="1">
    <source>
        <dbReference type="EMBL" id="KIH85336.1"/>
    </source>
</evidence>
<organism evidence="1 2">
    <name type="scientific">Pseudomonas batumici</name>
    <dbReference type="NCBI Taxonomy" id="226910"/>
    <lineage>
        <taxon>Bacteria</taxon>
        <taxon>Pseudomonadati</taxon>
        <taxon>Pseudomonadota</taxon>
        <taxon>Gammaproteobacteria</taxon>
        <taxon>Pseudomonadales</taxon>
        <taxon>Pseudomonadaceae</taxon>
        <taxon>Pseudomonas</taxon>
    </lineage>
</organism>